<evidence type="ECO:0000256" key="1">
    <source>
        <dbReference type="SAM" id="SignalP"/>
    </source>
</evidence>
<keyword evidence="1" id="KW-0732">Signal</keyword>
<dbReference type="OrthoDB" id="8774963at2"/>
<feature type="signal peptide" evidence="1">
    <location>
        <begin position="1"/>
        <end position="26"/>
    </location>
</feature>
<protein>
    <submittedName>
        <fullName evidence="2">Uncharacterized protein</fullName>
    </submittedName>
</protein>
<name>A0A6L6QDG4_9BURK</name>
<dbReference type="EMBL" id="WNKX01000005">
    <property type="protein sequence ID" value="MTW10538.1"/>
    <property type="molecule type" value="Genomic_DNA"/>
</dbReference>
<proteinExistence type="predicted"/>
<comment type="caution">
    <text evidence="2">The sequence shown here is derived from an EMBL/GenBank/DDBJ whole genome shotgun (WGS) entry which is preliminary data.</text>
</comment>
<dbReference type="RefSeq" id="WP_155453486.1">
    <property type="nucleotide sequence ID" value="NZ_WNKX01000005.1"/>
</dbReference>
<keyword evidence="3" id="KW-1185">Reference proteome</keyword>
<evidence type="ECO:0000313" key="3">
    <source>
        <dbReference type="Proteomes" id="UP000472320"/>
    </source>
</evidence>
<feature type="chain" id="PRO_5026770770" evidence="1">
    <location>
        <begin position="27"/>
        <end position="330"/>
    </location>
</feature>
<dbReference type="Proteomes" id="UP000472320">
    <property type="component" value="Unassembled WGS sequence"/>
</dbReference>
<organism evidence="2 3">
    <name type="scientific">Massilia eburnea</name>
    <dbReference type="NCBI Taxonomy" id="1776165"/>
    <lineage>
        <taxon>Bacteria</taxon>
        <taxon>Pseudomonadati</taxon>
        <taxon>Pseudomonadota</taxon>
        <taxon>Betaproteobacteria</taxon>
        <taxon>Burkholderiales</taxon>
        <taxon>Oxalobacteraceae</taxon>
        <taxon>Telluria group</taxon>
        <taxon>Massilia</taxon>
    </lineage>
</organism>
<dbReference type="AlphaFoldDB" id="A0A6L6QDG4"/>
<gene>
    <name evidence="2" type="ORF">GM658_07965</name>
</gene>
<sequence length="330" mass="36089">MIQRTKKSIQIPALLAFALTISGAGAAELAGTWKFEKVVDALDTAKVVPPMKYSTIQIVGNQVGMGQNCFGQLRKTEFDYPAVFRAMLDADLEEKDLAQFMKKNFAVELGSDPDFHMLAKPPACRDKFGFAIVAGDKLLVPFAGHTVYSFVRSNGLEVAANDPRLDGHLQTQLPFNLNNFYELCGKQIVGPDGRVKDGAKCAPVYTPYIARKGDAGKLSQLVGNHNYMKGGAEYSDDYAPPFAKNLNPVYLVLPPAKDVLVLRVEDMETGPKSQRNTMGGAYLTIKGGKVVDQLNSGCNIDEQHFCVAQDGTKLYQLQESGKFLKLKTLP</sequence>
<evidence type="ECO:0000313" key="2">
    <source>
        <dbReference type="EMBL" id="MTW10538.1"/>
    </source>
</evidence>
<accession>A0A6L6QDG4</accession>
<reference evidence="2 3" key="1">
    <citation type="submission" date="2019-11" db="EMBL/GenBank/DDBJ databases">
        <title>Type strains purchased from KCTC, JCM and DSMZ.</title>
        <authorList>
            <person name="Lu H."/>
        </authorList>
    </citation>
    <scope>NUCLEOTIDE SEQUENCE [LARGE SCALE GENOMIC DNA]</scope>
    <source>
        <strain evidence="2 3">JCM 31587</strain>
    </source>
</reference>